<dbReference type="GO" id="GO:0000976">
    <property type="term" value="F:transcription cis-regulatory region binding"/>
    <property type="evidence" value="ECO:0007669"/>
    <property type="project" value="TreeGrafter"/>
</dbReference>
<sequence length="515" mass="56752">MTTGGEKAREKAKRTKREHKKRHDTKRQDTGDGGYERKTTASSSSSAIPSLELPMLMPIPVADPRPADVLHPKPRQMNLSCTKKSEIIGQEYKFYDIADKVSNRNGFRYTYAIEDPGFPHIKYRQTDVPPYHSRFSFEDSPACITFTEDARGVSTSDPWHSARANVCAREGTYYYEAKVVSGVTRGSQSGPSPHGNIRLGFARREADLDVNVGVDCYGYGIRDVNGEVVNRMRCEYFFPKDESICEGDVIGMLITLPPLELHKKVVEGTYEPPAEGDEMDVDHPTSQPAPINFIRDRIPFHLKSDFMYQQSHVFASKHLRDYAFNLKETPTYGPPSPGNAEDASLRTLPGSSITIFKNGVKMGTPFQNLYAFLPPASRFAQASNNLGIGERENADDGMIGYYPTVSCHNGGAVDCRFEAPWFIGPPTDEFPNVKPFGDRFNDQICEDILADIVDEVDAFCTGWKLELPAAHAAGGTNASTPAPSNLREASIASAPTSVTIDGAPDTPSAMSQAIE</sequence>
<accession>A0A022W820</accession>
<feature type="region of interest" description="Disordered" evidence="4">
    <location>
        <begin position="494"/>
        <end position="515"/>
    </location>
</feature>
<dbReference type="GO" id="GO:0048188">
    <property type="term" value="C:Set1C/COMPASS complex"/>
    <property type="evidence" value="ECO:0007669"/>
    <property type="project" value="InterPro"/>
</dbReference>
<comment type="similarity">
    <text evidence="3">Belongs to the cclA family.</text>
</comment>
<evidence type="ECO:0000256" key="1">
    <source>
        <dbReference type="ARBA" id="ARBA00004123"/>
    </source>
</evidence>
<dbReference type="HOGENOM" id="CLU_014420_3_1_1"/>
<organism evidence="6">
    <name type="scientific">Trichophyton rubrum CBS 288.86</name>
    <dbReference type="NCBI Taxonomy" id="1215330"/>
    <lineage>
        <taxon>Eukaryota</taxon>
        <taxon>Fungi</taxon>
        <taxon>Dikarya</taxon>
        <taxon>Ascomycota</taxon>
        <taxon>Pezizomycotina</taxon>
        <taxon>Eurotiomycetes</taxon>
        <taxon>Eurotiomycetidae</taxon>
        <taxon>Onygenales</taxon>
        <taxon>Arthrodermataceae</taxon>
        <taxon>Trichophyton</taxon>
    </lineage>
</organism>
<gene>
    <name evidence="6" type="ORF">H103_02772</name>
</gene>
<feature type="compositionally biased region" description="Basic residues" evidence="4">
    <location>
        <begin position="10"/>
        <end position="25"/>
    </location>
</feature>
<feature type="region of interest" description="Disordered" evidence="4">
    <location>
        <begin position="1"/>
        <end position="49"/>
    </location>
</feature>
<dbReference type="InterPro" id="IPR013320">
    <property type="entry name" value="ConA-like_dom_sf"/>
</dbReference>
<dbReference type="EMBL" id="KK207789">
    <property type="protein sequence ID" value="EZF54454.1"/>
    <property type="molecule type" value="Genomic_DNA"/>
</dbReference>
<dbReference type="AlphaFoldDB" id="A0A022W820"/>
<dbReference type="PANTHER" id="PTHR10598">
    <property type="entry name" value="SET1/ASH2 HISTONE METHYLTRANSFERASE COMPLEX SUBUNIT ASH2"/>
    <property type="match status" value="1"/>
</dbReference>
<dbReference type="SUPFAM" id="SSF49899">
    <property type="entry name" value="Concanavalin A-like lectins/glucanases"/>
    <property type="match status" value="1"/>
</dbReference>
<evidence type="ECO:0000256" key="3">
    <source>
        <dbReference type="ARBA" id="ARBA00038149"/>
    </source>
</evidence>
<dbReference type="CDD" id="cd12872">
    <property type="entry name" value="SPRY_Ash2"/>
    <property type="match status" value="1"/>
</dbReference>
<reference evidence="6" key="1">
    <citation type="submission" date="2014-02" db="EMBL/GenBank/DDBJ databases">
        <title>The Genome Sequence of Trichophyton rubrum (morphotype fischeri) CBS 288.86.</title>
        <authorList>
            <consortium name="The Broad Institute Genomics Platform"/>
            <person name="Cuomo C.A."/>
            <person name="White T.C."/>
            <person name="Graser Y."/>
            <person name="Martinez-Rossi N."/>
            <person name="Heitman J."/>
            <person name="Young S.K."/>
            <person name="Zeng Q."/>
            <person name="Gargeya S."/>
            <person name="Abouelleil A."/>
            <person name="Alvarado L."/>
            <person name="Chapman S.B."/>
            <person name="Gainer-Dewar J."/>
            <person name="Goldberg J."/>
            <person name="Griggs A."/>
            <person name="Gujja S."/>
            <person name="Hansen M."/>
            <person name="Howarth C."/>
            <person name="Imamovic A."/>
            <person name="Larimer J."/>
            <person name="Martinez D."/>
            <person name="Murphy C."/>
            <person name="Pearson M.D."/>
            <person name="Persinoti G."/>
            <person name="Poon T."/>
            <person name="Priest M."/>
            <person name="Roberts A.D."/>
            <person name="Saif S."/>
            <person name="Shea T.D."/>
            <person name="Sykes S.N."/>
            <person name="Wortman J."/>
            <person name="Nusbaum C."/>
            <person name="Birren B."/>
        </authorList>
    </citation>
    <scope>NUCLEOTIDE SEQUENCE [LARGE SCALE GENOMIC DNA]</scope>
    <source>
        <strain evidence="6">CBS 288.86</strain>
    </source>
</reference>
<evidence type="ECO:0000256" key="2">
    <source>
        <dbReference type="ARBA" id="ARBA00023242"/>
    </source>
</evidence>
<dbReference type="SMART" id="SM00449">
    <property type="entry name" value="SPRY"/>
    <property type="match status" value="1"/>
</dbReference>
<dbReference type="Gene3D" id="2.60.120.920">
    <property type="match status" value="1"/>
</dbReference>
<dbReference type="InterPro" id="IPR037353">
    <property type="entry name" value="ASH2"/>
</dbReference>
<dbReference type="Proteomes" id="UP000023758">
    <property type="component" value="Unassembled WGS sequence"/>
</dbReference>
<proteinExistence type="inferred from homology"/>
<dbReference type="InterPro" id="IPR003877">
    <property type="entry name" value="SPRY_dom"/>
</dbReference>
<name>A0A022W820_TRIRU</name>
<dbReference type="OrthoDB" id="10266026at2759"/>
<comment type="subcellular location">
    <subcellularLocation>
        <location evidence="1">Nucleus</location>
    </subcellularLocation>
</comment>
<protein>
    <recommendedName>
        <fullName evidence="5">SPRY domain-containing protein</fullName>
    </recommendedName>
</protein>
<feature type="domain" description="SPRY" evidence="5">
    <location>
        <begin position="170"/>
        <end position="392"/>
    </location>
</feature>
<evidence type="ECO:0000256" key="4">
    <source>
        <dbReference type="SAM" id="MobiDB-lite"/>
    </source>
</evidence>
<dbReference type="InterPro" id="IPR043136">
    <property type="entry name" value="B30.2/SPRY_sf"/>
</dbReference>
<feature type="compositionally biased region" description="Basic and acidic residues" evidence="4">
    <location>
        <begin position="26"/>
        <end position="39"/>
    </location>
</feature>
<evidence type="ECO:0000259" key="5">
    <source>
        <dbReference type="SMART" id="SM00449"/>
    </source>
</evidence>
<evidence type="ECO:0000313" key="6">
    <source>
        <dbReference type="EMBL" id="EZF54454.1"/>
    </source>
</evidence>
<keyword evidence="2" id="KW-0539">Nucleus</keyword>
<dbReference type="PANTHER" id="PTHR10598:SF0">
    <property type="entry name" value="SET1_ASH2 HISTONE METHYLTRANSFERASE COMPLEX SUBUNIT ASH2"/>
    <property type="match status" value="1"/>
</dbReference>